<dbReference type="PROSITE" id="PS51664">
    <property type="entry name" value="YCAO"/>
    <property type="match status" value="1"/>
</dbReference>
<dbReference type="PANTHER" id="PTHR37809">
    <property type="entry name" value="RIBOSOMAL PROTEIN S12 METHYLTHIOTRANSFERASE ACCESSORY FACTOR YCAO"/>
    <property type="match status" value="1"/>
</dbReference>
<dbReference type="Pfam" id="PF02624">
    <property type="entry name" value="YcaO"/>
    <property type="match status" value="1"/>
</dbReference>
<proteinExistence type="predicted"/>
<dbReference type="EMBL" id="BNBE01000001">
    <property type="protein sequence ID" value="GHF81653.1"/>
    <property type="molecule type" value="Genomic_DNA"/>
</dbReference>
<dbReference type="RefSeq" id="WP_190040764.1">
    <property type="nucleotide sequence ID" value="NZ_BNBE01000001.1"/>
</dbReference>
<accession>A0A919EHR9</accession>
<dbReference type="InterPro" id="IPR022291">
    <property type="entry name" value="Bacteriocin_synth_cyclodeHase"/>
</dbReference>
<dbReference type="NCBIfam" id="TIGR03604">
    <property type="entry name" value="TOMM_cyclo_SagD"/>
    <property type="match status" value="1"/>
</dbReference>
<evidence type="ECO:0000259" key="1">
    <source>
        <dbReference type="PROSITE" id="PS51664"/>
    </source>
</evidence>
<dbReference type="InterPro" id="IPR027624">
    <property type="entry name" value="TOMM_cyclo_SagD"/>
</dbReference>
<dbReference type="Gene3D" id="3.30.40.250">
    <property type="match status" value="1"/>
</dbReference>
<dbReference type="Pfam" id="PF21084">
    <property type="entry name" value="WHD_DUF4423_like"/>
    <property type="match status" value="1"/>
</dbReference>
<comment type="caution">
    <text evidence="2">The sequence shown here is derived from an EMBL/GenBank/DDBJ whole genome shotgun (WGS) entry which is preliminary data.</text>
</comment>
<protein>
    <recommendedName>
        <fullName evidence="1">YcaO domain-containing protein</fullName>
    </recommendedName>
</protein>
<dbReference type="SUPFAM" id="SSF69572">
    <property type="entry name" value="Activating enzymes of the ubiquitin-like proteins"/>
    <property type="match status" value="1"/>
</dbReference>
<evidence type="ECO:0000313" key="2">
    <source>
        <dbReference type="EMBL" id="GHF81653.1"/>
    </source>
</evidence>
<dbReference type="GO" id="GO:0008641">
    <property type="term" value="F:ubiquitin-like modifier activating enzyme activity"/>
    <property type="evidence" value="ECO:0007669"/>
    <property type="project" value="InterPro"/>
</dbReference>
<dbReference type="InterPro" id="IPR003776">
    <property type="entry name" value="YcaO-like_dom"/>
</dbReference>
<keyword evidence="3" id="KW-1185">Reference proteome</keyword>
<dbReference type="AlphaFoldDB" id="A0A919EHR9"/>
<reference evidence="2" key="2">
    <citation type="submission" date="2020-09" db="EMBL/GenBank/DDBJ databases">
        <authorList>
            <person name="Sun Q."/>
            <person name="Ohkuma M."/>
        </authorList>
    </citation>
    <scope>NUCLEOTIDE SEQUENCE</scope>
    <source>
        <strain evidence="2">JCM 4122</strain>
    </source>
</reference>
<dbReference type="InterPro" id="IPR035985">
    <property type="entry name" value="Ubiquitin-activating_enz"/>
</dbReference>
<feature type="domain" description="YcaO" evidence="1">
    <location>
        <begin position="389"/>
        <end position="760"/>
    </location>
</feature>
<dbReference type="Gene3D" id="3.30.1330.230">
    <property type="match status" value="1"/>
</dbReference>
<sequence>MDEQPGGSGLGFKPHLRAEVVPGEGVYLVSERGVTALRGSGVTALAPLLDGTRSLDRVVAEAKRVIPAHQAEKVVTQLLTAGLLDERAPAAAPTADLAFWELAGIDGVTATRRACGTPVEVVGVGETSRASVAGLTDALLEAGIRVHGRGGDVGTRPGFTLAVCDDYTDPALGALDAAHRESGVPWLLVRFTGEQPWIGPVFQPGEGPCWTCVTDALRRNRPAETYLDRALGRRAFTPPSSLAAGRAAGLHLAALETVKWLAGHRHPGQNAIWRLDTLTLTGRHHPVRRRPQCPACGDPGAVARRVTAPLVLRSRAKAAGDCGDRWLSPEEMLRRYEHLVDPLTGVVKEVRRDRRGPEFLNCFHAGHNPVHAPDGLSSVRAGLRSTSSGKGTTALGARVSALCEAVERHSGFFQGDEPTLRASYREVADRAVHPDAVQLFHPRQFEDRAAWNASHAPAHRVCAPFDETVPLDWTPVWSLTGERHRLLPTSMLYYNAPRTPGSGFCSANSNGAAAGSCVEDAIVQGFLELVERDAVGLWWYNRTRQAGVDLEAFDDPWIRQVRQGHAGVHRELWALDLTSDLGIPVFAAVSRRTDKPAEDISLGFGAHFDPRTALRRALAEVNQMLPPVAEVRADGTGYSCDDPVALAWWQGATVAEQSYLLPSPELPVTVPGSHAPVRRGDLREDVAAIGELVAAHGMELLVLDQTRPDVALPVVKVIVPGLRTFWTRFGPGRLYDVPVRLGRLSAPTRYEDLNPVPLFL</sequence>
<dbReference type="Gene3D" id="3.90.930.60">
    <property type="match status" value="1"/>
</dbReference>
<dbReference type="Gene3D" id="3.30.160.660">
    <property type="match status" value="1"/>
</dbReference>
<evidence type="ECO:0000313" key="3">
    <source>
        <dbReference type="Proteomes" id="UP000632849"/>
    </source>
</evidence>
<dbReference type="NCBIfam" id="TIGR00702">
    <property type="entry name" value="YcaO-type kinase domain"/>
    <property type="match status" value="1"/>
</dbReference>
<dbReference type="Gene3D" id="3.40.50.720">
    <property type="entry name" value="NAD(P)-binding Rossmann-like Domain"/>
    <property type="match status" value="1"/>
</dbReference>
<dbReference type="PANTHER" id="PTHR37809:SF1">
    <property type="entry name" value="RIBOSOMAL PROTEIN S12 METHYLTHIOTRANSFERASE ACCESSORY FACTOR YCAO"/>
    <property type="match status" value="1"/>
</dbReference>
<reference evidence="2" key="1">
    <citation type="journal article" date="2014" name="Int. J. Syst. Evol. Microbiol.">
        <title>Complete genome sequence of Corynebacterium casei LMG S-19264T (=DSM 44701T), isolated from a smear-ripened cheese.</title>
        <authorList>
            <consortium name="US DOE Joint Genome Institute (JGI-PGF)"/>
            <person name="Walter F."/>
            <person name="Albersmeier A."/>
            <person name="Kalinowski J."/>
            <person name="Ruckert C."/>
        </authorList>
    </citation>
    <scope>NUCLEOTIDE SEQUENCE</scope>
    <source>
        <strain evidence="2">JCM 4122</strain>
    </source>
</reference>
<organism evidence="2 3">
    <name type="scientific">Streptomyces filamentosus</name>
    <name type="common">Streptomyces roseosporus</name>
    <dbReference type="NCBI Taxonomy" id="67294"/>
    <lineage>
        <taxon>Bacteria</taxon>
        <taxon>Bacillati</taxon>
        <taxon>Actinomycetota</taxon>
        <taxon>Actinomycetes</taxon>
        <taxon>Kitasatosporales</taxon>
        <taxon>Streptomycetaceae</taxon>
        <taxon>Streptomyces</taxon>
    </lineage>
</organism>
<gene>
    <name evidence="2" type="ORF">GCM10017667_06760</name>
</gene>
<dbReference type="InterPro" id="IPR049274">
    <property type="entry name" value="LynD/TruD_wHTH-like"/>
</dbReference>
<dbReference type="NCBIfam" id="TIGR03882">
    <property type="entry name" value="cyclo_dehyd_2"/>
    <property type="match status" value="1"/>
</dbReference>
<name>A0A919EHR9_STRFL</name>
<dbReference type="Proteomes" id="UP000632849">
    <property type="component" value="Unassembled WGS sequence"/>
</dbReference>